<comment type="caution">
    <text evidence="2">The sequence shown here is derived from an EMBL/GenBank/DDBJ whole genome shotgun (WGS) entry which is preliminary data.</text>
</comment>
<gene>
    <name evidence="2" type="ORF">HNQ39_002808</name>
</gene>
<dbReference type="SUPFAM" id="SSF54523">
    <property type="entry name" value="Pili subunits"/>
    <property type="match status" value="1"/>
</dbReference>
<evidence type="ECO:0000313" key="2">
    <source>
        <dbReference type="EMBL" id="MBB6051017.1"/>
    </source>
</evidence>
<dbReference type="RefSeq" id="WP_184197040.1">
    <property type="nucleotide sequence ID" value="NZ_JACHGW010000002.1"/>
</dbReference>
<evidence type="ECO:0000256" key="1">
    <source>
        <dbReference type="SAM" id="Phobius"/>
    </source>
</evidence>
<feature type="transmembrane region" description="Helical" evidence="1">
    <location>
        <begin position="180"/>
        <end position="203"/>
    </location>
</feature>
<keyword evidence="1" id="KW-0472">Membrane</keyword>
<accession>A0A7W9W7V8</accession>
<keyword evidence="1" id="KW-1133">Transmembrane helix</keyword>
<sequence length="209" mass="23473">MRSKTKRFLMAFVMGLVAFLVTALVVLQSLPKILSGHTFHNGSTQVSMVRVMRRIEQYQKDHGKLPDTLADLPLAKDENLDAWKRPLVYERHGSQAILRTLGRDGKLGGEGVDADFTSETKRLPKPTIRQILQGFQNPWTDDYLQKCFGLCVLNGLLWFLTPYFSKEEENAPKRTKTWHVLNYGGLLGLFAVTIFGAVAMAALDVPTGH</sequence>
<keyword evidence="1" id="KW-0812">Transmembrane</keyword>
<keyword evidence="3" id="KW-1185">Reference proteome</keyword>
<protein>
    <submittedName>
        <fullName evidence="2">Uncharacterized protein</fullName>
    </submittedName>
</protein>
<dbReference type="EMBL" id="JACHGW010000002">
    <property type="protein sequence ID" value="MBB6051017.1"/>
    <property type="molecule type" value="Genomic_DNA"/>
</dbReference>
<proteinExistence type="predicted"/>
<organism evidence="2 3">
    <name type="scientific">Armatimonas rosea</name>
    <dbReference type="NCBI Taxonomy" id="685828"/>
    <lineage>
        <taxon>Bacteria</taxon>
        <taxon>Bacillati</taxon>
        <taxon>Armatimonadota</taxon>
        <taxon>Armatimonadia</taxon>
        <taxon>Armatimonadales</taxon>
        <taxon>Armatimonadaceae</taxon>
        <taxon>Armatimonas</taxon>
    </lineage>
</organism>
<dbReference type="Gene3D" id="3.30.700.10">
    <property type="entry name" value="Glycoprotein, Type 4 Pilin"/>
    <property type="match status" value="1"/>
</dbReference>
<evidence type="ECO:0000313" key="3">
    <source>
        <dbReference type="Proteomes" id="UP000520814"/>
    </source>
</evidence>
<dbReference type="Proteomes" id="UP000520814">
    <property type="component" value="Unassembled WGS sequence"/>
</dbReference>
<reference evidence="2 3" key="1">
    <citation type="submission" date="2020-08" db="EMBL/GenBank/DDBJ databases">
        <title>Genomic Encyclopedia of Type Strains, Phase IV (KMG-IV): sequencing the most valuable type-strain genomes for metagenomic binning, comparative biology and taxonomic classification.</title>
        <authorList>
            <person name="Goeker M."/>
        </authorList>
    </citation>
    <scope>NUCLEOTIDE SEQUENCE [LARGE SCALE GENOMIC DNA]</scope>
    <source>
        <strain evidence="2 3">DSM 23562</strain>
    </source>
</reference>
<dbReference type="InterPro" id="IPR045584">
    <property type="entry name" value="Pilin-like"/>
</dbReference>
<dbReference type="AlphaFoldDB" id="A0A7W9W7V8"/>
<name>A0A7W9W7V8_ARMRO</name>
<feature type="transmembrane region" description="Helical" evidence="1">
    <location>
        <begin position="143"/>
        <end position="160"/>
    </location>
</feature>